<protein>
    <submittedName>
        <fullName evidence="2">Uncharacterized protein</fullName>
    </submittedName>
</protein>
<evidence type="ECO:0000313" key="3">
    <source>
        <dbReference type="Proteomes" id="UP000474104"/>
    </source>
</evidence>
<dbReference type="AlphaFoldDB" id="A0A9X5C3K2"/>
<feature type="transmembrane region" description="Helical" evidence="1">
    <location>
        <begin position="12"/>
        <end position="35"/>
    </location>
</feature>
<keyword evidence="1" id="KW-0472">Membrane</keyword>
<dbReference type="Proteomes" id="UP000474104">
    <property type="component" value="Unassembled WGS sequence"/>
</dbReference>
<proteinExistence type="predicted"/>
<evidence type="ECO:0000313" key="2">
    <source>
        <dbReference type="EMBL" id="NDO67230.1"/>
    </source>
</evidence>
<sequence length="191" mass="22414">MLNFSLEELFSNITITDITALIGCITGCVSLAINLRKLWTERFSLKIHFFRKDNLYFEKLKYSSCITELQGLLHVRFENRSSLPLTIHTILIFIDGSKVSFKKFNNPPLKLTTIFKPDGGERWIEYSMEKQISEPLRLEAYDAYDGYLFLPHYPSTSKTSQVVRMRLETTKRKKTRFSKIHLLKPIYEYGK</sequence>
<keyword evidence="1" id="KW-0812">Transmembrane</keyword>
<organism evidence="2 3">
    <name type="scientific">Schaedlerella arabinosiphila</name>
    <dbReference type="NCBI Taxonomy" id="2044587"/>
    <lineage>
        <taxon>Bacteria</taxon>
        <taxon>Bacillati</taxon>
        <taxon>Bacillota</taxon>
        <taxon>Clostridia</taxon>
        <taxon>Lachnospirales</taxon>
        <taxon>Lachnospiraceae</taxon>
        <taxon>Schaedlerella</taxon>
    </lineage>
</organism>
<gene>
    <name evidence="2" type="ORF">FMM80_00160</name>
</gene>
<name>A0A9X5C3K2_9FIRM</name>
<accession>A0A9X5C3K2</accession>
<keyword evidence="1" id="KW-1133">Transmembrane helix</keyword>
<reference evidence="2 3" key="1">
    <citation type="submission" date="2019-07" db="EMBL/GenBank/DDBJ databases">
        <title>Draft genome sequences of 15 bacterial species constituting the stable defined intestinal microbiota of the GM15 gnotobiotic mouse model.</title>
        <authorList>
            <person name="Elie C."/>
            <person name="Mathieu A."/>
            <person name="Saliou A."/>
            <person name="Darnaud M."/>
            <person name="Leulier F."/>
            <person name="Tamellini A."/>
        </authorList>
    </citation>
    <scope>NUCLEOTIDE SEQUENCE [LARGE SCALE GENOMIC DNA]</scope>
    <source>
        <strain evidence="3">ASF 502</strain>
    </source>
</reference>
<comment type="caution">
    <text evidence="2">The sequence shown here is derived from an EMBL/GenBank/DDBJ whole genome shotgun (WGS) entry which is preliminary data.</text>
</comment>
<dbReference type="EMBL" id="VIRB01000001">
    <property type="protein sequence ID" value="NDO67230.1"/>
    <property type="molecule type" value="Genomic_DNA"/>
</dbReference>
<evidence type="ECO:0000256" key="1">
    <source>
        <dbReference type="SAM" id="Phobius"/>
    </source>
</evidence>
<dbReference type="RefSeq" id="WP_004068350.1">
    <property type="nucleotide sequence ID" value="NZ_CASCYM010000005.1"/>
</dbReference>